<organism evidence="1 2">
    <name type="scientific">Flavobacterium magnesitis</name>
    <dbReference type="NCBI Taxonomy" id="3138077"/>
    <lineage>
        <taxon>Bacteria</taxon>
        <taxon>Pseudomonadati</taxon>
        <taxon>Bacteroidota</taxon>
        <taxon>Flavobacteriia</taxon>
        <taxon>Flavobacteriales</taxon>
        <taxon>Flavobacteriaceae</taxon>
        <taxon>Flavobacterium</taxon>
    </lineage>
</organism>
<dbReference type="GO" id="GO:0016757">
    <property type="term" value="F:glycosyltransferase activity"/>
    <property type="evidence" value="ECO:0007669"/>
    <property type="project" value="UniProtKB-KW"/>
</dbReference>
<dbReference type="PANTHER" id="PTHR12526">
    <property type="entry name" value="GLYCOSYLTRANSFERASE"/>
    <property type="match status" value="1"/>
</dbReference>
<accession>A0ABV4TMY0</accession>
<keyword evidence="1" id="KW-0328">Glycosyltransferase</keyword>
<comment type="caution">
    <text evidence="1">The sequence shown here is derived from an EMBL/GenBank/DDBJ whole genome shotgun (WGS) entry which is preliminary data.</text>
</comment>
<proteinExistence type="predicted"/>
<dbReference type="Gene3D" id="3.40.50.2000">
    <property type="entry name" value="Glycogen Phosphorylase B"/>
    <property type="match status" value="1"/>
</dbReference>
<dbReference type="EC" id="2.4.-.-" evidence="1"/>
<keyword evidence="2" id="KW-1185">Reference proteome</keyword>
<name>A0ABV4TMY0_9FLAO</name>
<evidence type="ECO:0000313" key="2">
    <source>
        <dbReference type="Proteomes" id="UP001574170"/>
    </source>
</evidence>
<keyword evidence="1" id="KW-0808">Transferase</keyword>
<protein>
    <submittedName>
        <fullName evidence="1">Glycosyltransferase</fullName>
        <ecNumber evidence="1">2.4.-.-</ecNumber>
    </submittedName>
</protein>
<dbReference type="SUPFAM" id="SSF53756">
    <property type="entry name" value="UDP-Glycosyltransferase/glycogen phosphorylase"/>
    <property type="match status" value="1"/>
</dbReference>
<gene>
    <name evidence="1" type="ORF">AAGV33_08895</name>
</gene>
<reference evidence="1 2" key="1">
    <citation type="submission" date="2024-04" db="EMBL/GenBank/DDBJ databases">
        <title>New Clade of Flavobacterium.</title>
        <authorList>
            <person name="Matos L."/>
            <person name="Proenca D.N."/>
            <person name="Fransisco R.M."/>
            <person name="Chung A.P."/>
            <person name="Maccario L."/>
            <person name="Sorensen S.J."/>
            <person name="Morais P.V."/>
        </authorList>
    </citation>
    <scope>NUCLEOTIDE SEQUENCE [LARGE SCALE GENOMIC DNA]</scope>
    <source>
        <strain evidence="1 2">FBOR7N2.3</strain>
    </source>
</reference>
<dbReference type="Pfam" id="PF13692">
    <property type="entry name" value="Glyco_trans_1_4"/>
    <property type="match status" value="1"/>
</dbReference>
<dbReference type="EMBL" id="JBCFQK010000011">
    <property type="protein sequence ID" value="MFA9194524.1"/>
    <property type="molecule type" value="Genomic_DNA"/>
</dbReference>
<dbReference type="RefSeq" id="WP_373391625.1">
    <property type="nucleotide sequence ID" value="NZ_JBCFQJ010000011.1"/>
</dbReference>
<evidence type="ECO:0000313" key="1">
    <source>
        <dbReference type="EMBL" id="MFA9194524.1"/>
    </source>
</evidence>
<dbReference type="Proteomes" id="UP001574170">
    <property type="component" value="Unassembled WGS sequence"/>
</dbReference>
<sequence length="395" mass="46336">MKIIKSIKIHFRKKRELKRQGITFIPNLDQFNLDQKTIVFISNTLPKYDQDSGSNRLKEIIISYKEMGYNCIICVENIFEADKYVTFFNDLGIIVYLESHLHKNYIAFLNSIHHIDYIWYNGPKNLNRYFSKLSKYFPESKSIYDMIDIHFLRYKRGIELEPFRISLRKKYYRYFKIETELAKKTDVVIAISEVEKEIMSQYLKESQILLISNIHYCKIDGNKIAPFEKRNDILFIGSSHEPNIDAIHYLYNEIMPKVWLKLPNIKVNVIGNVKNKIHSISHPNFNLLGFVENIESYFISSKLMVAPLRYGGGVKGKIGQSFEYFLPVITTPIGAEGMFLVNKKNAYISETADEFSNQIIKLYNNKEIWSKLSDNSTESLYPFSKEKLKSVLKEI</sequence>